<keyword evidence="1" id="KW-0732">Signal</keyword>
<feature type="chain" id="PRO_5004845410" evidence="1">
    <location>
        <begin position="26"/>
        <end position="159"/>
    </location>
</feature>
<proteinExistence type="predicted"/>
<reference evidence="2 3" key="1">
    <citation type="journal article" date="2012" name="New Phytol.">
        <title>Insight into trade-off between wood decay and parasitism from the genome of a fungal forest pathogen.</title>
        <authorList>
            <person name="Olson A."/>
            <person name="Aerts A."/>
            <person name="Asiegbu F."/>
            <person name="Belbahri L."/>
            <person name="Bouzid O."/>
            <person name="Broberg A."/>
            <person name="Canback B."/>
            <person name="Coutinho P.M."/>
            <person name="Cullen D."/>
            <person name="Dalman K."/>
            <person name="Deflorio G."/>
            <person name="van Diepen L.T."/>
            <person name="Dunand C."/>
            <person name="Duplessis S."/>
            <person name="Durling M."/>
            <person name="Gonthier P."/>
            <person name="Grimwood J."/>
            <person name="Fossdal C.G."/>
            <person name="Hansson D."/>
            <person name="Henrissat B."/>
            <person name="Hietala A."/>
            <person name="Himmelstrand K."/>
            <person name="Hoffmeister D."/>
            <person name="Hogberg N."/>
            <person name="James T.Y."/>
            <person name="Karlsson M."/>
            <person name="Kohler A."/>
            <person name="Kues U."/>
            <person name="Lee Y.H."/>
            <person name="Lin Y.C."/>
            <person name="Lind M."/>
            <person name="Lindquist E."/>
            <person name="Lombard V."/>
            <person name="Lucas S."/>
            <person name="Lunden K."/>
            <person name="Morin E."/>
            <person name="Murat C."/>
            <person name="Park J."/>
            <person name="Raffaello T."/>
            <person name="Rouze P."/>
            <person name="Salamov A."/>
            <person name="Schmutz J."/>
            <person name="Solheim H."/>
            <person name="Stahlberg J."/>
            <person name="Velez H."/>
            <person name="de Vries R.P."/>
            <person name="Wiebenga A."/>
            <person name="Woodward S."/>
            <person name="Yakovlev I."/>
            <person name="Garbelotto M."/>
            <person name="Martin F."/>
            <person name="Grigoriev I.V."/>
            <person name="Stenlid J."/>
        </authorList>
    </citation>
    <scope>NUCLEOTIDE SEQUENCE [LARGE SCALE GENOMIC DNA]</scope>
    <source>
        <strain evidence="2 3">TC 32-1</strain>
    </source>
</reference>
<dbReference type="HOGENOM" id="CLU_1660986_0_0_1"/>
<feature type="signal peptide" evidence="1">
    <location>
        <begin position="1"/>
        <end position="25"/>
    </location>
</feature>
<protein>
    <submittedName>
        <fullName evidence="2">Uncharacterized protein</fullName>
    </submittedName>
</protein>
<dbReference type="OrthoDB" id="3221180at2759"/>
<dbReference type="AlphaFoldDB" id="W4KI62"/>
<evidence type="ECO:0000256" key="1">
    <source>
        <dbReference type="SAM" id="SignalP"/>
    </source>
</evidence>
<sequence>MSFARRCQQVLWGFSLMSALINVVAIPLGAQRPSATNPRKTEWQVCWPLAVWEIVFWLAMNSSTLASVIADYALDIQYNNWKPMTIAMVFVGCLAHGHVFSPPSGGLTDPPPTTQLFPAWLAGSPLDVHSIFEEKPEITEKVVEEDAALRTDAKGAELP</sequence>
<accession>W4KI62</accession>
<dbReference type="GeneID" id="20665709"/>
<dbReference type="KEGG" id="hir:HETIRDRAFT_100823"/>
<dbReference type="EMBL" id="KI925455">
    <property type="protein sequence ID" value="ETW85532.1"/>
    <property type="molecule type" value="Genomic_DNA"/>
</dbReference>
<keyword evidence="3" id="KW-1185">Reference proteome</keyword>
<gene>
    <name evidence="2" type="ORF">HETIRDRAFT_100823</name>
</gene>
<dbReference type="RefSeq" id="XP_009542383.1">
    <property type="nucleotide sequence ID" value="XM_009544088.1"/>
</dbReference>
<evidence type="ECO:0000313" key="3">
    <source>
        <dbReference type="Proteomes" id="UP000030671"/>
    </source>
</evidence>
<evidence type="ECO:0000313" key="2">
    <source>
        <dbReference type="EMBL" id="ETW85532.1"/>
    </source>
</evidence>
<dbReference type="Proteomes" id="UP000030671">
    <property type="component" value="Unassembled WGS sequence"/>
</dbReference>
<dbReference type="InParanoid" id="W4KI62"/>
<organism evidence="2 3">
    <name type="scientific">Heterobasidion irregulare (strain TC 32-1)</name>
    <dbReference type="NCBI Taxonomy" id="747525"/>
    <lineage>
        <taxon>Eukaryota</taxon>
        <taxon>Fungi</taxon>
        <taxon>Dikarya</taxon>
        <taxon>Basidiomycota</taxon>
        <taxon>Agaricomycotina</taxon>
        <taxon>Agaricomycetes</taxon>
        <taxon>Russulales</taxon>
        <taxon>Bondarzewiaceae</taxon>
        <taxon>Heterobasidion</taxon>
        <taxon>Heterobasidion annosum species complex</taxon>
    </lineage>
</organism>
<name>W4KI62_HETIT</name>